<protein>
    <recommendedName>
        <fullName evidence="1">DUF7726 domain-containing protein</fullName>
    </recommendedName>
</protein>
<dbReference type="Pfam" id="PF24852">
    <property type="entry name" value="DUF7726"/>
    <property type="match status" value="1"/>
</dbReference>
<name>A0A6G1KZN8_9PEZI</name>
<evidence type="ECO:0000313" key="2">
    <source>
        <dbReference type="EMBL" id="KAF2766131.1"/>
    </source>
</evidence>
<organism evidence="2 3">
    <name type="scientific">Teratosphaeria nubilosa</name>
    <dbReference type="NCBI Taxonomy" id="161662"/>
    <lineage>
        <taxon>Eukaryota</taxon>
        <taxon>Fungi</taxon>
        <taxon>Dikarya</taxon>
        <taxon>Ascomycota</taxon>
        <taxon>Pezizomycotina</taxon>
        <taxon>Dothideomycetes</taxon>
        <taxon>Dothideomycetidae</taxon>
        <taxon>Mycosphaerellales</taxon>
        <taxon>Teratosphaeriaceae</taxon>
        <taxon>Teratosphaeria</taxon>
    </lineage>
</organism>
<dbReference type="PANTHER" id="PTHR42339">
    <property type="entry name" value="HISTONE H1"/>
    <property type="match status" value="1"/>
</dbReference>
<feature type="domain" description="DUF7726" evidence="1">
    <location>
        <begin position="3"/>
        <end position="81"/>
    </location>
</feature>
<evidence type="ECO:0000259" key="1">
    <source>
        <dbReference type="Pfam" id="PF24852"/>
    </source>
</evidence>
<proteinExistence type="predicted"/>
<dbReference type="PANTHER" id="PTHR42339:SF1">
    <property type="entry name" value="HISTONE H1"/>
    <property type="match status" value="1"/>
</dbReference>
<accession>A0A6G1KZN8</accession>
<reference evidence="2" key="1">
    <citation type="journal article" date="2020" name="Stud. Mycol.">
        <title>101 Dothideomycetes genomes: a test case for predicting lifestyles and emergence of pathogens.</title>
        <authorList>
            <person name="Haridas S."/>
            <person name="Albert R."/>
            <person name="Binder M."/>
            <person name="Bloem J."/>
            <person name="Labutti K."/>
            <person name="Salamov A."/>
            <person name="Andreopoulos B."/>
            <person name="Baker S."/>
            <person name="Barry K."/>
            <person name="Bills G."/>
            <person name="Bluhm B."/>
            <person name="Cannon C."/>
            <person name="Castanera R."/>
            <person name="Culley D."/>
            <person name="Daum C."/>
            <person name="Ezra D."/>
            <person name="Gonzalez J."/>
            <person name="Henrissat B."/>
            <person name="Kuo A."/>
            <person name="Liang C."/>
            <person name="Lipzen A."/>
            <person name="Lutzoni F."/>
            <person name="Magnuson J."/>
            <person name="Mondo S."/>
            <person name="Nolan M."/>
            <person name="Ohm R."/>
            <person name="Pangilinan J."/>
            <person name="Park H.-J."/>
            <person name="Ramirez L."/>
            <person name="Alfaro M."/>
            <person name="Sun H."/>
            <person name="Tritt A."/>
            <person name="Yoshinaga Y."/>
            <person name="Zwiers L.-H."/>
            <person name="Turgeon B."/>
            <person name="Goodwin S."/>
            <person name="Spatafora J."/>
            <person name="Crous P."/>
            <person name="Grigoriev I."/>
        </authorList>
    </citation>
    <scope>NUCLEOTIDE SEQUENCE</scope>
    <source>
        <strain evidence="2">CBS 116005</strain>
    </source>
</reference>
<sequence>TVPIFDTCDDIRKKITEHLKHPSVTKAGLSREFSELLPKSNVTPKNLDALLKMKGLQAGGHNDAFYAGYVFFEKIRVREGRKKSAKRLKMEEVWARKGGGVSEAGEPQ</sequence>
<dbReference type="Proteomes" id="UP000799436">
    <property type="component" value="Unassembled WGS sequence"/>
</dbReference>
<keyword evidence="3" id="KW-1185">Reference proteome</keyword>
<gene>
    <name evidence="2" type="ORF">EJ03DRAFT_278706</name>
</gene>
<dbReference type="EMBL" id="ML995877">
    <property type="protein sequence ID" value="KAF2766131.1"/>
    <property type="molecule type" value="Genomic_DNA"/>
</dbReference>
<dbReference type="OrthoDB" id="2592504at2759"/>
<dbReference type="InterPro" id="IPR056143">
    <property type="entry name" value="DUF7726"/>
</dbReference>
<dbReference type="AlphaFoldDB" id="A0A6G1KZN8"/>
<feature type="non-terminal residue" evidence="2">
    <location>
        <position position="1"/>
    </location>
</feature>
<evidence type="ECO:0000313" key="3">
    <source>
        <dbReference type="Proteomes" id="UP000799436"/>
    </source>
</evidence>